<keyword evidence="7" id="KW-0066">ATP synthesis</keyword>
<dbReference type="EMBL" id="CP071444">
    <property type="protein sequence ID" value="QSX08532.1"/>
    <property type="molecule type" value="Genomic_DNA"/>
</dbReference>
<keyword evidence="3" id="KW-0813">Transport</keyword>
<keyword evidence="4" id="KW-1003">Cell membrane</keyword>
<organism evidence="9 10">
    <name type="scientific">Alkalibacter rhizosphaerae</name>
    <dbReference type="NCBI Taxonomy" id="2815577"/>
    <lineage>
        <taxon>Bacteria</taxon>
        <taxon>Bacillati</taxon>
        <taxon>Bacillota</taxon>
        <taxon>Clostridia</taxon>
        <taxon>Eubacteriales</taxon>
        <taxon>Eubacteriaceae</taxon>
        <taxon>Alkalibacter</taxon>
    </lineage>
</organism>
<evidence type="ECO:0000256" key="4">
    <source>
        <dbReference type="ARBA" id="ARBA00022475"/>
    </source>
</evidence>
<comment type="subcellular location">
    <subcellularLocation>
        <location evidence="1">Endomembrane system</location>
        <topology evidence="1">Peripheral membrane protein</topology>
    </subcellularLocation>
</comment>
<evidence type="ECO:0000313" key="9">
    <source>
        <dbReference type="EMBL" id="QSX08532.1"/>
    </source>
</evidence>
<evidence type="ECO:0000313" key="10">
    <source>
        <dbReference type="Proteomes" id="UP000663499"/>
    </source>
</evidence>
<evidence type="ECO:0000256" key="7">
    <source>
        <dbReference type="ARBA" id="ARBA00023196"/>
    </source>
</evidence>
<dbReference type="InterPro" id="IPR024037">
    <property type="entry name" value="Alt_ATP_synth_F1_esu"/>
</dbReference>
<dbReference type="SUPFAM" id="SSF51344">
    <property type="entry name" value="Epsilon subunit of F1F0-ATP synthase N-terminal domain"/>
    <property type="match status" value="1"/>
</dbReference>
<keyword evidence="6" id="KW-0472">Membrane</keyword>
<proteinExistence type="inferred from homology"/>
<dbReference type="InterPro" id="IPR001469">
    <property type="entry name" value="ATP_synth_F1_dsu/esu"/>
</dbReference>
<dbReference type="Pfam" id="PF02823">
    <property type="entry name" value="ATP-synt_DE_N"/>
    <property type="match status" value="1"/>
</dbReference>
<evidence type="ECO:0000256" key="3">
    <source>
        <dbReference type="ARBA" id="ARBA00022448"/>
    </source>
</evidence>
<evidence type="ECO:0000256" key="5">
    <source>
        <dbReference type="ARBA" id="ARBA00023065"/>
    </source>
</evidence>
<reference evidence="9" key="1">
    <citation type="submission" date="2021-03" db="EMBL/GenBank/DDBJ databases">
        <title>Alkalibacter marinus sp. nov., isolated from tidal flat sediment.</title>
        <authorList>
            <person name="Namirimu T."/>
            <person name="Yang J.-A."/>
            <person name="Yang S.-H."/>
            <person name="Kim Y.-J."/>
            <person name="Kwon K.K."/>
        </authorList>
    </citation>
    <scope>NUCLEOTIDE SEQUENCE</scope>
    <source>
        <strain evidence="9">ES005</strain>
    </source>
</reference>
<dbReference type="GO" id="GO:0045259">
    <property type="term" value="C:proton-transporting ATP synthase complex"/>
    <property type="evidence" value="ECO:0007669"/>
    <property type="project" value="UniProtKB-KW"/>
</dbReference>
<dbReference type="InterPro" id="IPR020546">
    <property type="entry name" value="ATP_synth_F1_dsu/esu_N"/>
</dbReference>
<evidence type="ECO:0000259" key="8">
    <source>
        <dbReference type="Pfam" id="PF02823"/>
    </source>
</evidence>
<dbReference type="Gene3D" id="2.60.15.10">
    <property type="entry name" value="F0F1 ATP synthase delta/epsilon subunit, N-terminal"/>
    <property type="match status" value="1"/>
</dbReference>
<dbReference type="GO" id="GO:0012505">
    <property type="term" value="C:endomembrane system"/>
    <property type="evidence" value="ECO:0007669"/>
    <property type="project" value="UniProtKB-SubCell"/>
</dbReference>
<accession>A0A974XES9</accession>
<protein>
    <recommendedName>
        <fullName evidence="8">ATP synthase F1 complex delta/epsilon subunit N-terminal domain-containing protein</fullName>
    </recommendedName>
</protein>
<feature type="domain" description="ATP synthase F1 complex delta/epsilon subunit N-terminal" evidence="8">
    <location>
        <begin position="1"/>
        <end position="79"/>
    </location>
</feature>
<name>A0A974XES9_9FIRM</name>
<dbReference type="KEGG" id="alka:J0B03_00105"/>
<gene>
    <name evidence="9" type="ORF">J0B03_00105</name>
</gene>
<evidence type="ECO:0000256" key="1">
    <source>
        <dbReference type="ARBA" id="ARBA00004184"/>
    </source>
</evidence>
<dbReference type="AlphaFoldDB" id="A0A974XES9"/>
<dbReference type="InterPro" id="IPR036771">
    <property type="entry name" value="ATPsynth_dsu/esu_N"/>
</dbReference>
<evidence type="ECO:0000256" key="6">
    <source>
        <dbReference type="ARBA" id="ARBA00023136"/>
    </source>
</evidence>
<dbReference type="Proteomes" id="UP000663499">
    <property type="component" value="Chromosome"/>
</dbReference>
<keyword evidence="7" id="KW-0139">CF(1)</keyword>
<dbReference type="CDD" id="cd12152">
    <property type="entry name" value="F1-ATPase_delta"/>
    <property type="match status" value="1"/>
</dbReference>
<dbReference type="RefSeq" id="WP_207299873.1">
    <property type="nucleotide sequence ID" value="NZ_CP071444.1"/>
</dbReference>
<keyword evidence="5" id="KW-0406">Ion transport</keyword>
<comment type="similarity">
    <text evidence="2">Belongs to the ATPase epsilon chain family.</text>
</comment>
<sequence length="125" mass="14140">MELDIILPNKTMEFLEIEALTAPGTEGSFQIYPKHVDFTSTLKAGILTIKKEKEEIYIAINNGVLVKKGEKIHVACHQAIQGESLEKLSTTVEETFLAANEREKSTNEILAKMEIETLKRFFELE</sequence>
<dbReference type="NCBIfam" id="TIGR03166">
    <property type="entry name" value="alt_F1F0_F1_eps"/>
    <property type="match status" value="1"/>
</dbReference>
<evidence type="ECO:0000256" key="2">
    <source>
        <dbReference type="ARBA" id="ARBA00005712"/>
    </source>
</evidence>
<dbReference type="GO" id="GO:0046933">
    <property type="term" value="F:proton-transporting ATP synthase activity, rotational mechanism"/>
    <property type="evidence" value="ECO:0007669"/>
    <property type="project" value="InterPro"/>
</dbReference>
<keyword evidence="10" id="KW-1185">Reference proteome</keyword>